<dbReference type="Proteomes" id="UP000790347">
    <property type="component" value="Unassembled WGS sequence"/>
</dbReference>
<organism evidence="1 2">
    <name type="scientific">Dermatophagoides farinae</name>
    <name type="common">American house dust mite</name>
    <dbReference type="NCBI Taxonomy" id="6954"/>
    <lineage>
        <taxon>Eukaryota</taxon>
        <taxon>Metazoa</taxon>
        <taxon>Ecdysozoa</taxon>
        <taxon>Arthropoda</taxon>
        <taxon>Chelicerata</taxon>
        <taxon>Arachnida</taxon>
        <taxon>Acari</taxon>
        <taxon>Acariformes</taxon>
        <taxon>Sarcoptiformes</taxon>
        <taxon>Astigmata</taxon>
        <taxon>Psoroptidia</taxon>
        <taxon>Analgoidea</taxon>
        <taxon>Pyroglyphidae</taxon>
        <taxon>Dermatophagoidinae</taxon>
        <taxon>Dermatophagoides</taxon>
    </lineage>
</organism>
<name>A0A922HQA1_DERFA</name>
<evidence type="ECO:0000313" key="1">
    <source>
        <dbReference type="EMBL" id="KAH9497501.1"/>
    </source>
</evidence>
<dbReference type="AlphaFoldDB" id="A0A922HQA1"/>
<reference evidence="1" key="1">
    <citation type="submission" date="2013-05" db="EMBL/GenBank/DDBJ databases">
        <authorList>
            <person name="Yim A.K.Y."/>
            <person name="Chan T.F."/>
            <person name="Ji K.M."/>
            <person name="Liu X.Y."/>
            <person name="Zhou J.W."/>
            <person name="Li R.Q."/>
            <person name="Yang K.Y."/>
            <person name="Li J."/>
            <person name="Li M."/>
            <person name="Law P.T.W."/>
            <person name="Wu Y.L."/>
            <person name="Cai Z.L."/>
            <person name="Qin H."/>
            <person name="Bao Y."/>
            <person name="Leung R.K.K."/>
            <person name="Ng P.K.S."/>
            <person name="Zou J."/>
            <person name="Zhong X.J."/>
            <person name="Ran P.X."/>
            <person name="Zhong N.S."/>
            <person name="Liu Z.G."/>
            <person name="Tsui S.K.W."/>
        </authorList>
    </citation>
    <scope>NUCLEOTIDE SEQUENCE</scope>
    <source>
        <strain evidence="1">Derf</strain>
        <tissue evidence="1">Whole organism</tissue>
    </source>
</reference>
<comment type="caution">
    <text evidence="1">The sequence shown here is derived from an EMBL/GenBank/DDBJ whole genome shotgun (WGS) entry which is preliminary data.</text>
</comment>
<gene>
    <name evidence="1" type="ORF">DERF_013489</name>
</gene>
<sequence length="77" mass="9092">MIVTLYHNLIIISIRLFQQIIVHVFELICMKHAVKYLDNNAKDDYEDIVIFRVVQSSINDELDKLTKFIHSDSNKNN</sequence>
<keyword evidence="2" id="KW-1185">Reference proteome</keyword>
<reference evidence="1" key="2">
    <citation type="journal article" date="2022" name="Res Sq">
        <title>Comparative Genomics Reveals Insights into the Divergent Evolution of Astigmatic Mites and Household Pest Adaptations.</title>
        <authorList>
            <person name="Xiong Q."/>
            <person name="Wan A.T.-Y."/>
            <person name="Liu X.-Y."/>
            <person name="Fung C.S.-H."/>
            <person name="Xiao X."/>
            <person name="Malainual N."/>
            <person name="Hou J."/>
            <person name="Wang L."/>
            <person name="Wang M."/>
            <person name="Yang K."/>
            <person name="Cui Y."/>
            <person name="Leung E."/>
            <person name="Nong W."/>
            <person name="Shin S.-K."/>
            <person name="Au S."/>
            <person name="Jeong K.Y."/>
            <person name="Chew F.T."/>
            <person name="Hui J."/>
            <person name="Leung T.F."/>
            <person name="Tungtrongchitr A."/>
            <person name="Zhong N."/>
            <person name="Liu Z."/>
            <person name="Tsui S."/>
        </authorList>
    </citation>
    <scope>NUCLEOTIDE SEQUENCE</scope>
    <source>
        <strain evidence="1">Derf</strain>
        <tissue evidence="1">Whole organism</tissue>
    </source>
</reference>
<dbReference type="EMBL" id="ASGP02000007">
    <property type="protein sequence ID" value="KAH9497501.1"/>
    <property type="molecule type" value="Genomic_DNA"/>
</dbReference>
<evidence type="ECO:0000313" key="2">
    <source>
        <dbReference type="Proteomes" id="UP000790347"/>
    </source>
</evidence>
<accession>A0A922HQA1</accession>
<protein>
    <submittedName>
        <fullName evidence="1">Uncharacterized protein</fullName>
    </submittedName>
</protein>
<proteinExistence type="predicted"/>